<gene>
    <name evidence="1" type="ORF">DWZ68_10350</name>
</gene>
<sequence>MKFSNLPPSINFKQYMIMKYPEFFQTVRELKMTISDSFLPLCYCIYISKDLKKCVVRSNLTTWDMTDVSYFILVGMYKWQNFTYMNTRSVTLGFFNDKLDPVNSIRFDKYELTEINFSGDTFNPYQQNSPCYHVKDTSTGQSLSIEQIPLANFQQVLNTIWEAENKE</sequence>
<comment type="caution">
    <text evidence="1">The sequence shown here is derived from an EMBL/GenBank/DDBJ whole genome shotgun (WGS) entry which is preliminary data.</text>
</comment>
<dbReference type="Proteomes" id="UP000286038">
    <property type="component" value="Unassembled WGS sequence"/>
</dbReference>
<name>A0A415QHD6_9BACT</name>
<dbReference type="AlphaFoldDB" id="A0A415QHD6"/>
<protein>
    <submittedName>
        <fullName evidence="1">Uncharacterized protein</fullName>
    </submittedName>
</protein>
<organism evidence="1 2">
    <name type="scientific">Butyricimonas virosa</name>
    <dbReference type="NCBI Taxonomy" id="544645"/>
    <lineage>
        <taxon>Bacteria</taxon>
        <taxon>Pseudomonadati</taxon>
        <taxon>Bacteroidota</taxon>
        <taxon>Bacteroidia</taxon>
        <taxon>Bacteroidales</taxon>
        <taxon>Odoribacteraceae</taxon>
        <taxon>Butyricimonas</taxon>
    </lineage>
</organism>
<evidence type="ECO:0000313" key="2">
    <source>
        <dbReference type="Proteomes" id="UP000286038"/>
    </source>
</evidence>
<proteinExistence type="predicted"/>
<evidence type="ECO:0000313" key="1">
    <source>
        <dbReference type="EMBL" id="RHM42668.1"/>
    </source>
</evidence>
<dbReference type="EMBL" id="QRPV01000011">
    <property type="protein sequence ID" value="RHM42668.1"/>
    <property type="molecule type" value="Genomic_DNA"/>
</dbReference>
<accession>A0A415QHD6</accession>
<reference evidence="1 2" key="1">
    <citation type="submission" date="2018-08" db="EMBL/GenBank/DDBJ databases">
        <title>A genome reference for cultivated species of the human gut microbiota.</title>
        <authorList>
            <person name="Zou Y."/>
            <person name="Xue W."/>
            <person name="Luo G."/>
        </authorList>
    </citation>
    <scope>NUCLEOTIDE SEQUENCE [LARGE SCALE GENOMIC DNA]</scope>
    <source>
        <strain evidence="1 2">AF34-33</strain>
    </source>
</reference>